<accession>A0A8K0EKH5</accession>
<dbReference type="EMBL" id="OV696704">
    <property type="protein sequence ID" value="CAH1252092.1"/>
    <property type="molecule type" value="Genomic_DNA"/>
</dbReference>
<evidence type="ECO:0000313" key="2">
    <source>
        <dbReference type="EMBL" id="CAH1252092.1"/>
    </source>
</evidence>
<organism evidence="2 3">
    <name type="scientific">Branchiostoma lanceolatum</name>
    <name type="common">Common lancelet</name>
    <name type="synonym">Amphioxus lanceolatum</name>
    <dbReference type="NCBI Taxonomy" id="7740"/>
    <lineage>
        <taxon>Eukaryota</taxon>
        <taxon>Metazoa</taxon>
        <taxon>Chordata</taxon>
        <taxon>Cephalochordata</taxon>
        <taxon>Leptocardii</taxon>
        <taxon>Amphioxiformes</taxon>
        <taxon>Branchiostomatidae</taxon>
        <taxon>Branchiostoma</taxon>
    </lineage>
</organism>
<dbReference type="Proteomes" id="UP000838412">
    <property type="component" value="Chromosome 19"/>
</dbReference>
<keyword evidence="1" id="KW-0732">Signal</keyword>
<sequence>MSRLWGLLLLFITSYIHLAGAKDVYVSFMVDAEVGPDGLDPTCPSYDDLTAEVERNIDKSFSSIEGYQSANVVSRRAVEQEDNLN</sequence>
<evidence type="ECO:0000256" key="1">
    <source>
        <dbReference type="SAM" id="SignalP"/>
    </source>
</evidence>
<feature type="chain" id="PRO_5035420009" evidence="1">
    <location>
        <begin position="22"/>
        <end position="85"/>
    </location>
</feature>
<reference evidence="2" key="1">
    <citation type="submission" date="2022-01" db="EMBL/GenBank/DDBJ databases">
        <authorList>
            <person name="Braso-Vives M."/>
        </authorList>
    </citation>
    <scope>NUCLEOTIDE SEQUENCE</scope>
</reference>
<feature type="signal peptide" evidence="1">
    <location>
        <begin position="1"/>
        <end position="21"/>
    </location>
</feature>
<protein>
    <submittedName>
        <fullName evidence="2">Hypp9216 protein</fullName>
    </submittedName>
</protein>
<evidence type="ECO:0000313" key="3">
    <source>
        <dbReference type="Proteomes" id="UP000838412"/>
    </source>
</evidence>
<name>A0A8K0EKH5_BRALA</name>
<gene>
    <name evidence="2" type="primary">Hypp9216</name>
    <name evidence="2" type="ORF">BLAG_LOCUS12273</name>
</gene>
<keyword evidence="3" id="KW-1185">Reference proteome</keyword>
<proteinExistence type="predicted"/>
<dbReference type="AlphaFoldDB" id="A0A8K0EKH5"/>